<protein>
    <submittedName>
        <fullName evidence="2">Uncharacterized protein</fullName>
    </submittedName>
</protein>
<accession>A0A165CC11</accession>
<proteinExistence type="predicted"/>
<sequence>MWPQHTSEYSSLFFAGLQAIASKSSRPSSMIAGPSSSTSRPLPHTPGKRKHARTVSAPHHDPPQKPLPSVKPAMQSVDTPQKGAASASTSARADGNLGGYSDATRRGENAPVSSLKSPTYRPRDPETDSLASDHTERCPSPLTSFLSFGHSPEESAVDLAPKRERRISIQTMPLPRKTSHAHKRRSVVSVDLSPLSEKQGVFGHNVAATFVFDEVGRWGGDDVAGNWRQGTESSFQDDRSFLITSF</sequence>
<evidence type="ECO:0000256" key="1">
    <source>
        <dbReference type="SAM" id="MobiDB-lite"/>
    </source>
</evidence>
<evidence type="ECO:0000313" key="2">
    <source>
        <dbReference type="EMBL" id="KZT02539.1"/>
    </source>
</evidence>
<dbReference type="InParanoid" id="A0A165CC11"/>
<gene>
    <name evidence="2" type="ORF">LAESUDRAFT_716757</name>
</gene>
<feature type="region of interest" description="Disordered" evidence="1">
    <location>
        <begin position="23"/>
        <end position="158"/>
    </location>
</feature>
<dbReference type="AlphaFoldDB" id="A0A165CC11"/>
<dbReference type="RefSeq" id="XP_040760279.1">
    <property type="nucleotide sequence ID" value="XM_040907276.1"/>
</dbReference>
<organism evidence="2 3">
    <name type="scientific">Laetiporus sulphureus 93-53</name>
    <dbReference type="NCBI Taxonomy" id="1314785"/>
    <lineage>
        <taxon>Eukaryota</taxon>
        <taxon>Fungi</taxon>
        <taxon>Dikarya</taxon>
        <taxon>Basidiomycota</taxon>
        <taxon>Agaricomycotina</taxon>
        <taxon>Agaricomycetes</taxon>
        <taxon>Polyporales</taxon>
        <taxon>Laetiporus</taxon>
    </lineage>
</organism>
<feature type="compositionally biased region" description="Polar residues" evidence="1">
    <location>
        <begin position="23"/>
        <end position="40"/>
    </location>
</feature>
<keyword evidence="3" id="KW-1185">Reference proteome</keyword>
<dbReference type="EMBL" id="KV427651">
    <property type="protein sequence ID" value="KZT02539.1"/>
    <property type="molecule type" value="Genomic_DNA"/>
</dbReference>
<reference evidence="2 3" key="1">
    <citation type="journal article" date="2016" name="Mol. Biol. Evol.">
        <title>Comparative Genomics of Early-Diverging Mushroom-Forming Fungi Provides Insights into the Origins of Lignocellulose Decay Capabilities.</title>
        <authorList>
            <person name="Nagy L.G."/>
            <person name="Riley R."/>
            <person name="Tritt A."/>
            <person name="Adam C."/>
            <person name="Daum C."/>
            <person name="Floudas D."/>
            <person name="Sun H."/>
            <person name="Yadav J.S."/>
            <person name="Pangilinan J."/>
            <person name="Larsson K.H."/>
            <person name="Matsuura K."/>
            <person name="Barry K."/>
            <person name="Labutti K."/>
            <person name="Kuo R."/>
            <person name="Ohm R.A."/>
            <person name="Bhattacharya S.S."/>
            <person name="Shirouzu T."/>
            <person name="Yoshinaga Y."/>
            <person name="Martin F.M."/>
            <person name="Grigoriev I.V."/>
            <person name="Hibbett D.S."/>
        </authorList>
    </citation>
    <scope>NUCLEOTIDE SEQUENCE [LARGE SCALE GENOMIC DNA]</scope>
    <source>
        <strain evidence="2 3">93-53</strain>
    </source>
</reference>
<dbReference type="Proteomes" id="UP000076871">
    <property type="component" value="Unassembled WGS sequence"/>
</dbReference>
<name>A0A165CC11_9APHY</name>
<evidence type="ECO:0000313" key="3">
    <source>
        <dbReference type="Proteomes" id="UP000076871"/>
    </source>
</evidence>
<feature type="compositionally biased region" description="Basic and acidic residues" evidence="1">
    <location>
        <begin position="121"/>
        <end position="137"/>
    </location>
</feature>
<dbReference type="OrthoDB" id="2793600at2759"/>
<dbReference type="GeneID" id="63824305"/>